<dbReference type="Gene3D" id="3.40.50.1000">
    <property type="entry name" value="HAD superfamily/HAD-like"/>
    <property type="match status" value="1"/>
</dbReference>
<protein>
    <submittedName>
        <fullName evidence="1">HAD hydrolase-like protein</fullName>
    </submittedName>
</protein>
<gene>
    <name evidence="1" type="ORF">IAB00_00405</name>
</gene>
<dbReference type="Proteomes" id="UP000824124">
    <property type="component" value="Unassembled WGS sequence"/>
</dbReference>
<dbReference type="SFLD" id="SFLDG01129">
    <property type="entry name" value="C1.5:_HAD__Beta-PGM__Phosphata"/>
    <property type="match status" value="1"/>
</dbReference>
<dbReference type="SFLD" id="SFLDS00003">
    <property type="entry name" value="Haloacid_Dehalogenase"/>
    <property type="match status" value="1"/>
</dbReference>
<evidence type="ECO:0000313" key="1">
    <source>
        <dbReference type="EMBL" id="HIU09707.1"/>
    </source>
</evidence>
<dbReference type="SUPFAM" id="SSF56784">
    <property type="entry name" value="HAD-like"/>
    <property type="match status" value="1"/>
</dbReference>
<evidence type="ECO:0000313" key="2">
    <source>
        <dbReference type="Proteomes" id="UP000824124"/>
    </source>
</evidence>
<dbReference type="GO" id="GO:0005829">
    <property type="term" value="C:cytosol"/>
    <property type="evidence" value="ECO:0007669"/>
    <property type="project" value="TreeGrafter"/>
</dbReference>
<dbReference type="PANTHER" id="PTHR43434:SF1">
    <property type="entry name" value="PHOSPHOGLYCOLATE PHOSPHATASE"/>
    <property type="match status" value="1"/>
</dbReference>
<dbReference type="PANTHER" id="PTHR43434">
    <property type="entry name" value="PHOSPHOGLYCOLATE PHOSPHATASE"/>
    <property type="match status" value="1"/>
</dbReference>
<proteinExistence type="predicted"/>
<dbReference type="InterPro" id="IPR036412">
    <property type="entry name" value="HAD-like_sf"/>
</dbReference>
<dbReference type="InterPro" id="IPR050155">
    <property type="entry name" value="HAD-like_hydrolase_sf"/>
</dbReference>
<dbReference type="InterPro" id="IPR023198">
    <property type="entry name" value="PGP-like_dom2"/>
</dbReference>
<reference evidence="1" key="2">
    <citation type="journal article" date="2021" name="PeerJ">
        <title>Extensive microbial diversity within the chicken gut microbiome revealed by metagenomics and culture.</title>
        <authorList>
            <person name="Gilroy R."/>
            <person name="Ravi A."/>
            <person name="Getino M."/>
            <person name="Pursley I."/>
            <person name="Horton D.L."/>
            <person name="Alikhan N.F."/>
            <person name="Baker D."/>
            <person name="Gharbi K."/>
            <person name="Hall N."/>
            <person name="Watson M."/>
            <person name="Adriaenssens E.M."/>
            <person name="Foster-Nyarko E."/>
            <person name="Jarju S."/>
            <person name="Secka A."/>
            <person name="Antonio M."/>
            <person name="Oren A."/>
            <person name="Chaudhuri R.R."/>
            <person name="La Ragione R."/>
            <person name="Hildebrand F."/>
            <person name="Pallen M.J."/>
        </authorList>
    </citation>
    <scope>NUCLEOTIDE SEQUENCE</scope>
    <source>
        <strain evidence="1">2830</strain>
    </source>
</reference>
<sequence length="218" mass="24102">MNLLFDYDGTLHNCLLIYAPAFRAACSVLTREGLLPPLAASDAEIGGWLGMPAPEMWRFFAPFLPEKQQRRASQMVGDNMVAAIRRGEAQLYPGAMEVLAGLKEAGNQLFFLSNCKRAYLAAHRAAFRLDDYFTACYCAEEFDWLTKAEIFPQIAAAYPGDFVVIGDRRHDMAVATAHGLPAIGCAYGYGTMDELRDAAYIAYDVKEIPALVDRIARS</sequence>
<organism evidence="1 2">
    <name type="scientific">Candidatus Avidehalobacter gallistercoris</name>
    <dbReference type="NCBI Taxonomy" id="2840694"/>
    <lineage>
        <taxon>Bacteria</taxon>
        <taxon>Bacillati</taxon>
        <taxon>Bacillota</taxon>
        <taxon>Clostridia</taxon>
        <taxon>Eubacteriales</taxon>
        <taxon>Peptococcaceae</taxon>
        <taxon>Peptococcaceae incertae sedis</taxon>
        <taxon>Candidatus Avidehalobacter</taxon>
    </lineage>
</organism>
<accession>A0A9D1KX48</accession>
<comment type="caution">
    <text evidence="1">The sequence shown here is derived from an EMBL/GenBank/DDBJ whole genome shotgun (WGS) entry which is preliminary data.</text>
</comment>
<name>A0A9D1KX48_9FIRM</name>
<dbReference type="Gene3D" id="1.10.150.240">
    <property type="entry name" value="Putative phosphatase, domain 2"/>
    <property type="match status" value="1"/>
</dbReference>
<dbReference type="GO" id="GO:0008967">
    <property type="term" value="F:phosphoglycolate phosphatase activity"/>
    <property type="evidence" value="ECO:0007669"/>
    <property type="project" value="TreeGrafter"/>
</dbReference>
<dbReference type="EMBL" id="DVMH01000003">
    <property type="protein sequence ID" value="HIU09707.1"/>
    <property type="molecule type" value="Genomic_DNA"/>
</dbReference>
<reference evidence="1" key="1">
    <citation type="submission" date="2020-10" db="EMBL/GenBank/DDBJ databases">
        <authorList>
            <person name="Gilroy R."/>
        </authorList>
    </citation>
    <scope>NUCLEOTIDE SEQUENCE</scope>
    <source>
        <strain evidence="1">2830</strain>
    </source>
</reference>
<dbReference type="Pfam" id="PF00702">
    <property type="entry name" value="Hydrolase"/>
    <property type="match status" value="1"/>
</dbReference>
<dbReference type="GO" id="GO:0006281">
    <property type="term" value="P:DNA repair"/>
    <property type="evidence" value="ECO:0007669"/>
    <property type="project" value="TreeGrafter"/>
</dbReference>
<dbReference type="InterPro" id="IPR023214">
    <property type="entry name" value="HAD_sf"/>
</dbReference>
<dbReference type="AlphaFoldDB" id="A0A9D1KX48"/>
<keyword evidence="1" id="KW-0378">Hydrolase</keyword>